<dbReference type="STRING" id="880074.BARVI_03880"/>
<evidence type="ECO:0000259" key="1">
    <source>
        <dbReference type="Pfam" id="PF18166"/>
    </source>
</evidence>
<dbReference type="Pfam" id="PF18166">
    <property type="entry name" value="pP_pnuc_2"/>
    <property type="match status" value="1"/>
</dbReference>
<dbReference type="eggNOG" id="ENOG5034AHU">
    <property type="taxonomic scope" value="Bacteria"/>
</dbReference>
<dbReference type="HOGENOM" id="CLU_1308112_0_0_10"/>
<sequence>MKPLKDYLIKNFEKSTLEQIADDYREKGYTIKRGERVGPYKVDLSATKGDEAIYIELKTHSENPEATRRIKAMVDYFKKYEPNAKFIVAISRIPELKEIKFDEIETVLSDFFTMNVPSDLDILSSHTRIDEVHEVNINAISIQQGNFYITCNGMVDVSLQYGSDSEQEIGDKPMRISFPFKFKGTIRYDGKDYSVKDYNELKIDTDAYYM</sequence>
<proteinExistence type="predicted"/>
<evidence type="ECO:0000259" key="2">
    <source>
        <dbReference type="Pfam" id="PF18743"/>
    </source>
</evidence>
<feature type="domain" description="Predicted pPIWI-associating nuclease group 2" evidence="1">
    <location>
        <begin position="102"/>
        <end position="209"/>
    </location>
</feature>
<dbReference type="AlphaFoldDB" id="W0EX85"/>
<organism evidence="3 4">
    <name type="scientific">Barnesiella viscericola DSM 18177</name>
    <dbReference type="NCBI Taxonomy" id="880074"/>
    <lineage>
        <taxon>Bacteria</taxon>
        <taxon>Pseudomonadati</taxon>
        <taxon>Bacteroidota</taxon>
        <taxon>Bacteroidia</taxon>
        <taxon>Bacteroidales</taxon>
        <taxon>Barnesiellaceae</taxon>
        <taxon>Barnesiella</taxon>
    </lineage>
</organism>
<feature type="domain" description="REase AHJR-like" evidence="2">
    <location>
        <begin position="10"/>
        <end position="95"/>
    </location>
</feature>
<dbReference type="Proteomes" id="UP000018901">
    <property type="component" value="Chromosome"/>
</dbReference>
<dbReference type="EMBL" id="CP007034">
    <property type="protein sequence ID" value="AHF13671.1"/>
    <property type="molecule type" value="Genomic_DNA"/>
</dbReference>
<reference evidence="3 4" key="1">
    <citation type="submission" date="2013-12" db="EMBL/GenBank/DDBJ databases">
        <authorList>
            <consortium name="DOE Joint Genome Institute"/>
            <person name="Eisen J."/>
            <person name="Huntemann M."/>
            <person name="Han J."/>
            <person name="Chen A."/>
            <person name="Kyrpides N."/>
            <person name="Mavromatis K."/>
            <person name="Markowitz V."/>
            <person name="Palaniappan K."/>
            <person name="Ivanova N."/>
            <person name="Schaumberg A."/>
            <person name="Pati A."/>
            <person name="Liolios K."/>
            <person name="Nordberg H.P."/>
            <person name="Cantor M.N."/>
            <person name="Hua S.X."/>
            <person name="Woyke T."/>
        </authorList>
    </citation>
    <scope>NUCLEOTIDE SEQUENCE [LARGE SCALE GENOMIC DNA]</scope>
    <source>
        <strain evidence="4">DSM 18177</strain>
    </source>
</reference>
<dbReference type="KEGG" id="bvs:BARVI_03880"/>
<dbReference type="GeneID" id="90528583"/>
<dbReference type="InterPro" id="IPR011335">
    <property type="entry name" value="Restrct_endonuc-II-like"/>
</dbReference>
<evidence type="ECO:0000313" key="4">
    <source>
        <dbReference type="Proteomes" id="UP000018901"/>
    </source>
</evidence>
<evidence type="ECO:0000313" key="3">
    <source>
        <dbReference type="EMBL" id="AHF13671.1"/>
    </source>
</evidence>
<name>W0EX85_9BACT</name>
<dbReference type="OrthoDB" id="957768at2"/>
<dbReference type="SUPFAM" id="SSF52980">
    <property type="entry name" value="Restriction endonuclease-like"/>
    <property type="match status" value="1"/>
</dbReference>
<dbReference type="RefSeq" id="WP_025277940.1">
    <property type="nucleotide sequence ID" value="NZ_CP007034.1"/>
</dbReference>
<dbReference type="InterPro" id="IPR041584">
    <property type="entry name" value="Put_pPIWI_pnuc_2"/>
</dbReference>
<accession>W0EX85</accession>
<keyword evidence="4" id="KW-1185">Reference proteome</keyword>
<protein>
    <submittedName>
        <fullName evidence="3">Uncharacterized protein</fullName>
    </submittedName>
</protein>
<gene>
    <name evidence="3" type="ORF">BARVI_03880</name>
</gene>
<dbReference type="InterPro" id="IPR040902">
    <property type="entry name" value="AHJR-like"/>
</dbReference>
<dbReference type="Pfam" id="PF18743">
    <property type="entry name" value="AHJR-like"/>
    <property type="match status" value="1"/>
</dbReference>